<evidence type="ECO:0000256" key="1">
    <source>
        <dbReference type="ARBA" id="ARBA00004651"/>
    </source>
</evidence>
<feature type="transmembrane region" description="Helical" evidence="6">
    <location>
        <begin position="321"/>
        <end position="346"/>
    </location>
</feature>
<evidence type="ECO:0000256" key="2">
    <source>
        <dbReference type="ARBA" id="ARBA00022475"/>
    </source>
</evidence>
<evidence type="ECO:0000256" key="5">
    <source>
        <dbReference type="ARBA" id="ARBA00023136"/>
    </source>
</evidence>
<dbReference type="InterPro" id="IPR002797">
    <property type="entry name" value="Polysacc_synth"/>
</dbReference>
<dbReference type="PANTHER" id="PTHR30250:SF11">
    <property type="entry name" value="O-ANTIGEN TRANSPORTER-RELATED"/>
    <property type="match status" value="1"/>
</dbReference>
<keyword evidence="4 6" id="KW-1133">Transmembrane helix</keyword>
<dbReference type="CDD" id="cd13128">
    <property type="entry name" value="MATE_Wzx_like"/>
    <property type="match status" value="1"/>
</dbReference>
<evidence type="ECO:0000313" key="7">
    <source>
        <dbReference type="EMBL" id="TCS76637.1"/>
    </source>
</evidence>
<evidence type="ECO:0000313" key="8">
    <source>
        <dbReference type="Proteomes" id="UP000295726"/>
    </source>
</evidence>
<dbReference type="GO" id="GO:0005886">
    <property type="term" value="C:plasma membrane"/>
    <property type="evidence" value="ECO:0007669"/>
    <property type="project" value="UniProtKB-SubCell"/>
</dbReference>
<comment type="caution">
    <text evidence="7">The sequence shown here is derived from an EMBL/GenBank/DDBJ whole genome shotgun (WGS) entry which is preliminary data.</text>
</comment>
<evidence type="ECO:0000256" key="3">
    <source>
        <dbReference type="ARBA" id="ARBA00022692"/>
    </source>
</evidence>
<keyword evidence="5 6" id="KW-0472">Membrane</keyword>
<feature type="transmembrane region" description="Helical" evidence="6">
    <location>
        <begin position="213"/>
        <end position="235"/>
    </location>
</feature>
<dbReference type="Proteomes" id="UP000295726">
    <property type="component" value="Unassembled WGS sequence"/>
</dbReference>
<protein>
    <submittedName>
        <fullName evidence="7">O-antigen/teichoic acid export membrane protein</fullName>
    </submittedName>
</protein>
<comment type="subcellular location">
    <subcellularLocation>
        <location evidence="1">Cell membrane</location>
        <topology evidence="1">Multi-pass membrane protein</topology>
    </subcellularLocation>
</comment>
<feature type="transmembrane region" description="Helical" evidence="6">
    <location>
        <begin position="440"/>
        <end position="463"/>
    </location>
</feature>
<name>A0A4R3K2G8_9FIRM</name>
<dbReference type="RefSeq" id="WP_132382823.1">
    <property type="nucleotide sequence ID" value="NZ_SLZZ01000023.1"/>
</dbReference>
<evidence type="ECO:0000256" key="6">
    <source>
        <dbReference type="SAM" id="Phobius"/>
    </source>
</evidence>
<gene>
    <name evidence="7" type="ORF">EDD59_12319</name>
</gene>
<dbReference type="InterPro" id="IPR050833">
    <property type="entry name" value="Poly_Biosynth_Transport"/>
</dbReference>
<feature type="transmembrane region" description="Helical" evidence="6">
    <location>
        <begin position="383"/>
        <end position="403"/>
    </location>
</feature>
<feature type="transmembrane region" description="Helical" evidence="6">
    <location>
        <begin position="143"/>
        <end position="164"/>
    </location>
</feature>
<evidence type="ECO:0000256" key="4">
    <source>
        <dbReference type="ARBA" id="ARBA00022989"/>
    </source>
</evidence>
<organism evidence="7 8">
    <name type="scientific">Muricomes intestini</name>
    <dbReference type="NCBI Taxonomy" id="1796634"/>
    <lineage>
        <taxon>Bacteria</taxon>
        <taxon>Bacillati</taxon>
        <taxon>Bacillota</taxon>
        <taxon>Clostridia</taxon>
        <taxon>Lachnospirales</taxon>
        <taxon>Lachnospiraceae</taxon>
        <taxon>Muricomes</taxon>
    </lineage>
</organism>
<feature type="transmembrane region" description="Helical" evidence="6">
    <location>
        <begin position="170"/>
        <end position="192"/>
    </location>
</feature>
<dbReference type="EMBL" id="SLZZ01000023">
    <property type="protein sequence ID" value="TCS76637.1"/>
    <property type="molecule type" value="Genomic_DNA"/>
</dbReference>
<feature type="transmembrane region" description="Helical" evidence="6">
    <location>
        <begin position="43"/>
        <end position="65"/>
    </location>
</feature>
<keyword evidence="3 6" id="KW-0812">Transmembrane</keyword>
<feature type="transmembrane region" description="Helical" evidence="6">
    <location>
        <begin position="255"/>
        <end position="275"/>
    </location>
</feature>
<feature type="transmembrane region" description="Helical" evidence="6">
    <location>
        <begin position="287"/>
        <end position="309"/>
    </location>
</feature>
<keyword evidence="2" id="KW-1003">Cell membrane</keyword>
<dbReference type="Pfam" id="PF01943">
    <property type="entry name" value="Polysacc_synt"/>
    <property type="match status" value="1"/>
</dbReference>
<reference evidence="7 8" key="1">
    <citation type="submission" date="2019-03" db="EMBL/GenBank/DDBJ databases">
        <title>Genomic Encyclopedia of Type Strains, Phase IV (KMG-IV): sequencing the most valuable type-strain genomes for metagenomic binning, comparative biology and taxonomic classification.</title>
        <authorList>
            <person name="Goeker M."/>
        </authorList>
    </citation>
    <scope>NUCLEOTIDE SEQUENCE [LARGE SCALE GENOMIC DNA]</scope>
    <source>
        <strain evidence="7 8">DSM 29489</strain>
    </source>
</reference>
<dbReference type="PANTHER" id="PTHR30250">
    <property type="entry name" value="PST FAMILY PREDICTED COLANIC ACID TRANSPORTER"/>
    <property type="match status" value="1"/>
</dbReference>
<feature type="transmembrane region" description="Helical" evidence="6">
    <location>
        <begin position="86"/>
        <end position="106"/>
    </location>
</feature>
<accession>A0A4R3K2G8</accession>
<dbReference type="OrthoDB" id="9815702at2"/>
<feature type="transmembrane region" description="Helical" evidence="6">
    <location>
        <begin position="12"/>
        <end position="31"/>
    </location>
</feature>
<proteinExistence type="predicted"/>
<feature type="transmembrane region" description="Helical" evidence="6">
    <location>
        <begin position="358"/>
        <end position="377"/>
    </location>
</feature>
<dbReference type="AlphaFoldDB" id="A0A4R3K2G8"/>
<keyword evidence="8" id="KW-1185">Reference proteome</keyword>
<sequence>MRIKSVKFNFIMNFFLTVSQFLFPLITFPYVSRVLKPAGTGSVAFATSVITYFTMFAMLGVPTYGIRACARVRENREELSKTVQELLIINVVMMLFCYVVFGVSLFSVDKFQENKMLLLISSTAMLLNVIGVSWLYSALEQYTYITTVAMVFKVISIALMFAFVHTKEDYIIYGGITVFANAGSYVLNFIRLRKFISLKPVGNYDFRRHIKPIFVFFAMSVATTIYTNLDTVMLGFMKTDTDVGYFNAAVKVKNILVSLVTSLGTVLLPRLSFYIENGQTKEFRRMIAKAINFVLLISFPLTIYFTFYARESILLLSGHEFMGAVIPMCVVTPTIIMIGLSNVLGIQVLVPIGKENKVLFSVIIGAVVDLLLNLVYIPKYAATGAAIGTLAAEVVVLMIQIAYLKQMLWGMKGEIHWKQIGFAVLISTVVIWLVRRYVMINSVFFTLVVSAIIYFGAYGAVLLAMKEPFVLDIVEPILRKIRKL</sequence>
<feature type="transmembrane region" description="Helical" evidence="6">
    <location>
        <begin position="415"/>
        <end position="434"/>
    </location>
</feature>
<feature type="transmembrane region" description="Helical" evidence="6">
    <location>
        <begin position="118"/>
        <end position="136"/>
    </location>
</feature>